<dbReference type="Proteomes" id="UP000192501">
    <property type="component" value="Unassembled WGS sequence"/>
</dbReference>
<dbReference type="GO" id="GO:0019843">
    <property type="term" value="F:rRNA binding"/>
    <property type="evidence" value="ECO:0007669"/>
    <property type="project" value="InterPro"/>
</dbReference>
<feature type="domain" description="Brix" evidence="2">
    <location>
        <begin position="34"/>
        <end position="223"/>
    </location>
</feature>
<dbReference type="GO" id="GO:0006364">
    <property type="term" value="P:rRNA processing"/>
    <property type="evidence" value="ECO:0007669"/>
    <property type="project" value="InterPro"/>
</dbReference>
<dbReference type="EMBL" id="LTAI01000597">
    <property type="protein sequence ID" value="ORD98552.1"/>
    <property type="molecule type" value="Genomic_DNA"/>
</dbReference>
<comment type="caution">
    <text evidence="3">The sequence shown here is derived from an EMBL/GenBank/DDBJ whole genome shotgun (WGS) entry which is preliminary data.</text>
</comment>
<evidence type="ECO:0000313" key="4">
    <source>
        <dbReference type="Proteomes" id="UP000192501"/>
    </source>
</evidence>
<sequence>MRRRFFKKNNNNNNNNDDKNNVINNNNDQEILYERKLILTTNKPSKKLKIICKHLRMLLRPHSLYKMKEFNIPIKDVIKDSEELSVAHIIYCMENKLIIGDRKEKVSYYFDLVEYENNFKMFKDFYYKDSPFVKIYYNRNDMTDDQIEIDKELSKVFEKFGTVESKLKDFKRLLQIFFENGLIYIRHYCYSIEDVESNFKVSLREIGPRFTLKFIKKEENLLKEFVKKNK</sequence>
<dbReference type="VEuPathDB" id="MicrosporidiaDB:A0H76_2286"/>
<proteinExistence type="predicted"/>
<organism evidence="3 4">
    <name type="scientific">Hepatospora eriocheir</name>
    <dbReference type="NCBI Taxonomy" id="1081669"/>
    <lineage>
        <taxon>Eukaryota</taxon>
        <taxon>Fungi</taxon>
        <taxon>Fungi incertae sedis</taxon>
        <taxon>Microsporidia</taxon>
        <taxon>Hepatosporidae</taxon>
        <taxon>Hepatospora</taxon>
    </lineage>
</organism>
<dbReference type="Pfam" id="PF04427">
    <property type="entry name" value="Brix"/>
    <property type="match status" value="1"/>
</dbReference>
<dbReference type="SUPFAM" id="SSF52954">
    <property type="entry name" value="Class II aaRS ABD-related"/>
    <property type="match status" value="1"/>
</dbReference>
<dbReference type="AlphaFoldDB" id="A0A1X0QFM5"/>
<feature type="compositionally biased region" description="Low complexity" evidence="1">
    <location>
        <begin position="8"/>
        <end position="24"/>
    </location>
</feature>
<evidence type="ECO:0000313" key="3">
    <source>
        <dbReference type="EMBL" id="ORD98552.1"/>
    </source>
</evidence>
<name>A0A1X0QFM5_9MICR</name>
<dbReference type="PROSITE" id="PS50833">
    <property type="entry name" value="BRIX"/>
    <property type="match status" value="1"/>
</dbReference>
<protein>
    <recommendedName>
        <fullName evidence="2">Brix domain-containing protein</fullName>
    </recommendedName>
</protein>
<dbReference type="InterPro" id="IPR007109">
    <property type="entry name" value="Brix"/>
</dbReference>
<gene>
    <name evidence="3" type="ORF">A0H76_2286</name>
</gene>
<dbReference type="SMART" id="SM00879">
    <property type="entry name" value="Brix"/>
    <property type="match status" value="1"/>
</dbReference>
<evidence type="ECO:0000259" key="2">
    <source>
        <dbReference type="PROSITE" id="PS50833"/>
    </source>
</evidence>
<evidence type="ECO:0000256" key="1">
    <source>
        <dbReference type="SAM" id="MobiDB-lite"/>
    </source>
</evidence>
<feature type="region of interest" description="Disordered" evidence="1">
    <location>
        <begin position="1"/>
        <end position="24"/>
    </location>
</feature>
<reference evidence="3 4" key="1">
    <citation type="journal article" date="2017" name="Environ. Microbiol.">
        <title>Decay of the glycolytic pathway and adaptation to intranuclear parasitism within Enterocytozoonidae microsporidia.</title>
        <authorList>
            <person name="Wiredu Boakye D."/>
            <person name="Jaroenlak P."/>
            <person name="Prachumwat A."/>
            <person name="Williams T.A."/>
            <person name="Bateman K.S."/>
            <person name="Itsathitphaisarn O."/>
            <person name="Sritunyalucksana K."/>
            <person name="Paszkiewicz K.H."/>
            <person name="Moore K.A."/>
            <person name="Stentiford G.D."/>
            <person name="Williams B.A."/>
        </authorList>
    </citation>
    <scope>NUCLEOTIDE SEQUENCE [LARGE SCALE GENOMIC DNA]</scope>
    <source>
        <strain evidence="4">canceri</strain>
    </source>
</reference>
<accession>A0A1X0QFM5</accession>